<feature type="compositionally biased region" description="Low complexity" evidence="1">
    <location>
        <begin position="207"/>
        <end position="224"/>
    </location>
</feature>
<dbReference type="EMBL" id="JBBXMP010000029">
    <property type="protein sequence ID" value="KAL0067126.1"/>
    <property type="molecule type" value="Genomic_DNA"/>
</dbReference>
<evidence type="ECO:0000313" key="2">
    <source>
        <dbReference type="EMBL" id="KAL0067126.1"/>
    </source>
</evidence>
<feature type="region of interest" description="Disordered" evidence="1">
    <location>
        <begin position="1"/>
        <end position="37"/>
    </location>
</feature>
<dbReference type="Proteomes" id="UP001437256">
    <property type="component" value="Unassembled WGS sequence"/>
</dbReference>
<feature type="compositionally biased region" description="Polar residues" evidence="1">
    <location>
        <begin position="135"/>
        <end position="152"/>
    </location>
</feature>
<feature type="compositionally biased region" description="Acidic residues" evidence="1">
    <location>
        <begin position="230"/>
        <end position="239"/>
    </location>
</feature>
<name>A0ABR3A1A0_9AGAR</name>
<accession>A0ABR3A1A0</accession>
<sequence>MGEYKSSITTTPSTSHKLRVTSRHSSNFETQRKELPDFTLGVPTEEVFRFLNMSSNTNANTNTGTQPQTEQLKSPRPLRRIPARMQLKPAASQSEGSSTETERPANGEQTLYNRPFDGDVSESDNNSNINDSESRVSYSSDNESIMSFSTDAGSPRESKYPHVQGATYEECGGAPLEDYGYRDEDRPVNRFGFASKRSFCRNSCCSRKSSMSSMSSVCSSAYSADRSDMDVDEPMEMLK</sequence>
<feature type="compositionally biased region" description="Polar residues" evidence="1">
    <location>
        <begin position="1"/>
        <end position="15"/>
    </location>
</feature>
<feature type="region of interest" description="Disordered" evidence="1">
    <location>
        <begin position="55"/>
        <end position="160"/>
    </location>
</feature>
<reference evidence="2 3" key="1">
    <citation type="submission" date="2024-05" db="EMBL/GenBank/DDBJ databases">
        <title>A draft genome resource for the thread blight pathogen Marasmius tenuissimus strain MS-2.</title>
        <authorList>
            <person name="Yulfo-Soto G.E."/>
            <person name="Baruah I.K."/>
            <person name="Amoako-Attah I."/>
            <person name="Bukari Y."/>
            <person name="Meinhardt L.W."/>
            <person name="Bailey B.A."/>
            <person name="Cohen S.P."/>
        </authorList>
    </citation>
    <scope>NUCLEOTIDE SEQUENCE [LARGE SCALE GENOMIC DNA]</scope>
    <source>
        <strain evidence="2 3">MS-2</strain>
    </source>
</reference>
<evidence type="ECO:0000256" key="1">
    <source>
        <dbReference type="SAM" id="MobiDB-lite"/>
    </source>
</evidence>
<feature type="compositionally biased region" description="Low complexity" evidence="1">
    <location>
        <begin position="56"/>
        <end position="65"/>
    </location>
</feature>
<keyword evidence="3" id="KW-1185">Reference proteome</keyword>
<evidence type="ECO:0000313" key="3">
    <source>
        <dbReference type="Proteomes" id="UP001437256"/>
    </source>
</evidence>
<proteinExistence type="predicted"/>
<feature type="region of interest" description="Disordered" evidence="1">
    <location>
        <begin position="207"/>
        <end position="239"/>
    </location>
</feature>
<organism evidence="2 3">
    <name type="scientific">Marasmius tenuissimus</name>
    <dbReference type="NCBI Taxonomy" id="585030"/>
    <lineage>
        <taxon>Eukaryota</taxon>
        <taxon>Fungi</taxon>
        <taxon>Dikarya</taxon>
        <taxon>Basidiomycota</taxon>
        <taxon>Agaricomycotina</taxon>
        <taxon>Agaricomycetes</taxon>
        <taxon>Agaricomycetidae</taxon>
        <taxon>Agaricales</taxon>
        <taxon>Marasmiineae</taxon>
        <taxon>Marasmiaceae</taxon>
        <taxon>Marasmius</taxon>
    </lineage>
</organism>
<gene>
    <name evidence="2" type="ORF">AAF712_005913</name>
</gene>
<comment type="caution">
    <text evidence="2">The sequence shown here is derived from an EMBL/GenBank/DDBJ whole genome shotgun (WGS) entry which is preliminary data.</text>
</comment>
<protein>
    <submittedName>
        <fullName evidence="2">Uncharacterized protein</fullName>
    </submittedName>
</protein>